<sequence>MERALSHSLASCSGLARPARGLQRLAAAPAAVRRPRAAAPRAVAGLSRESLMQQPNLNAPSDEELGSPVVAVHSPEEFEDKLAANKDKMVVLMCKATHCRPCKLFSKTYAAAARQYKDGLFMEIMGDESKATRQMMINWKVKVTPTFIIFRNGEKVHQHGGINETNMHRSIAKYLQEGEAGFGSFVEPELGQ</sequence>
<protein>
    <submittedName>
        <fullName evidence="3">Thioredoxin H2-2</fullName>
    </submittedName>
</protein>
<gene>
    <name evidence="3" type="ORF">C2E21_9037</name>
</gene>
<dbReference type="OrthoDB" id="10263751at2759"/>
<feature type="domain" description="Thioredoxin" evidence="2">
    <location>
        <begin position="48"/>
        <end position="177"/>
    </location>
</feature>
<dbReference type="InterPro" id="IPR013766">
    <property type="entry name" value="Thioredoxin_domain"/>
</dbReference>
<dbReference type="PANTHER" id="PTHR46115">
    <property type="entry name" value="THIOREDOXIN-LIKE PROTEIN 1"/>
    <property type="match status" value="1"/>
</dbReference>
<evidence type="ECO:0000313" key="4">
    <source>
        <dbReference type="Proteomes" id="UP000239899"/>
    </source>
</evidence>
<dbReference type="Proteomes" id="UP000239899">
    <property type="component" value="Unassembled WGS sequence"/>
</dbReference>
<dbReference type="SUPFAM" id="SSF52833">
    <property type="entry name" value="Thioredoxin-like"/>
    <property type="match status" value="1"/>
</dbReference>
<keyword evidence="1" id="KW-1015">Disulfide bond</keyword>
<dbReference type="Pfam" id="PF00085">
    <property type="entry name" value="Thioredoxin"/>
    <property type="match status" value="1"/>
</dbReference>
<keyword evidence="4" id="KW-1185">Reference proteome</keyword>
<dbReference type="EMBL" id="LHPG02000024">
    <property type="protein sequence ID" value="PRW20350.1"/>
    <property type="molecule type" value="Genomic_DNA"/>
</dbReference>
<reference evidence="3 4" key="1">
    <citation type="journal article" date="2018" name="Plant J.">
        <title>Genome sequences of Chlorella sorokiniana UTEX 1602 and Micractinium conductrix SAG 241.80: implications to maltose excretion by a green alga.</title>
        <authorList>
            <person name="Arriola M.B."/>
            <person name="Velmurugan N."/>
            <person name="Zhang Y."/>
            <person name="Plunkett M.H."/>
            <person name="Hondzo H."/>
            <person name="Barney B.M."/>
        </authorList>
    </citation>
    <scope>NUCLEOTIDE SEQUENCE [LARGE SCALE GENOMIC DNA]</scope>
    <source>
        <strain evidence="4">UTEX 1602</strain>
    </source>
</reference>
<comment type="caution">
    <text evidence="3">The sequence shown here is derived from an EMBL/GenBank/DDBJ whole genome shotgun (WGS) entry which is preliminary data.</text>
</comment>
<evidence type="ECO:0000313" key="3">
    <source>
        <dbReference type="EMBL" id="PRW20350.1"/>
    </source>
</evidence>
<dbReference type="CDD" id="cd02947">
    <property type="entry name" value="TRX_family"/>
    <property type="match status" value="1"/>
</dbReference>
<dbReference type="AlphaFoldDB" id="A0A2P6TCI3"/>
<dbReference type="PROSITE" id="PS51352">
    <property type="entry name" value="THIOREDOXIN_2"/>
    <property type="match status" value="1"/>
</dbReference>
<evidence type="ECO:0000259" key="2">
    <source>
        <dbReference type="PROSITE" id="PS51352"/>
    </source>
</evidence>
<organism evidence="3 4">
    <name type="scientific">Chlorella sorokiniana</name>
    <name type="common">Freshwater green alga</name>
    <dbReference type="NCBI Taxonomy" id="3076"/>
    <lineage>
        <taxon>Eukaryota</taxon>
        <taxon>Viridiplantae</taxon>
        <taxon>Chlorophyta</taxon>
        <taxon>core chlorophytes</taxon>
        <taxon>Trebouxiophyceae</taxon>
        <taxon>Chlorellales</taxon>
        <taxon>Chlorellaceae</taxon>
        <taxon>Chlorella clade</taxon>
        <taxon>Chlorella</taxon>
    </lineage>
</organism>
<proteinExistence type="predicted"/>
<accession>A0A2P6TCI3</accession>
<dbReference type="STRING" id="3076.A0A2P6TCI3"/>
<name>A0A2P6TCI3_CHLSO</name>
<evidence type="ECO:0000256" key="1">
    <source>
        <dbReference type="ARBA" id="ARBA00023157"/>
    </source>
</evidence>
<dbReference type="InterPro" id="IPR036249">
    <property type="entry name" value="Thioredoxin-like_sf"/>
</dbReference>
<dbReference type="Gene3D" id="3.40.30.10">
    <property type="entry name" value="Glutaredoxin"/>
    <property type="match status" value="1"/>
</dbReference>